<name>A0AAF0F454_9BASI</name>
<dbReference type="GO" id="GO:0016787">
    <property type="term" value="F:hydrolase activity"/>
    <property type="evidence" value="ECO:0007669"/>
    <property type="project" value="InterPro"/>
</dbReference>
<dbReference type="RefSeq" id="XP_060120840.1">
    <property type="nucleotide sequence ID" value="XM_060264857.1"/>
</dbReference>
<protein>
    <recommendedName>
        <fullName evidence="3">Phospholipase/carboxylesterase/thioesterase domain-containing protein</fullName>
    </recommendedName>
</protein>
<proteinExistence type="predicted"/>
<comment type="catalytic activity">
    <reaction evidence="2">
        <text>a monoacylglycerol + H2O = glycerol + a fatty acid + H(+)</text>
        <dbReference type="Rhea" id="RHEA:15245"/>
        <dbReference type="ChEBI" id="CHEBI:15377"/>
        <dbReference type="ChEBI" id="CHEBI:15378"/>
        <dbReference type="ChEBI" id="CHEBI:17408"/>
        <dbReference type="ChEBI" id="CHEBI:17754"/>
        <dbReference type="ChEBI" id="CHEBI:28868"/>
    </reaction>
</comment>
<comment type="catalytic activity">
    <reaction evidence="1">
        <text>a diacylglycerol + H2O = a monoacylglycerol + a fatty acid + H(+)</text>
        <dbReference type="Rhea" id="RHEA:32731"/>
        <dbReference type="ChEBI" id="CHEBI:15377"/>
        <dbReference type="ChEBI" id="CHEBI:15378"/>
        <dbReference type="ChEBI" id="CHEBI:17408"/>
        <dbReference type="ChEBI" id="CHEBI:18035"/>
        <dbReference type="ChEBI" id="CHEBI:28868"/>
    </reaction>
</comment>
<dbReference type="EMBL" id="CP119958">
    <property type="protein sequence ID" value="WFD37943.1"/>
    <property type="molecule type" value="Genomic_DNA"/>
</dbReference>
<evidence type="ECO:0000259" key="3">
    <source>
        <dbReference type="Pfam" id="PF02230"/>
    </source>
</evidence>
<dbReference type="InterPro" id="IPR003140">
    <property type="entry name" value="PLipase/COase/thioEstase"/>
</dbReference>
<sequence length="219" mass="23396">MNAKPVEHEPRTRPAPSAPALQAFNGTRVQIEYAGAPDGVDSNLLILLHGLGDRAAPFRQLGTSLQRTLPQTAVLCIQGLKRVPLLEEDAWMWWDTFDMLGETIPNPDPRHAIGAIEGALAYLCAPQDKGGCAWPNENVHLFGYGQGGSLALEALAARRPNAVGSVTSVCGPFLSLPTFTPPLTTPACFVTRFAPPVLQSSALAKGQLAAVNKAFKHRL</sequence>
<dbReference type="Proteomes" id="UP001217754">
    <property type="component" value="Chromosome 1"/>
</dbReference>
<organism evidence="4 5">
    <name type="scientific">Malassezia japonica</name>
    <dbReference type="NCBI Taxonomy" id="223818"/>
    <lineage>
        <taxon>Eukaryota</taxon>
        <taxon>Fungi</taxon>
        <taxon>Dikarya</taxon>
        <taxon>Basidiomycota</taxon>
        <taxon>Ustilaginomycotina</taxon>
        <taxon>Malasseziomycetes</taxon>
        <taxon>Malasseziales</taxon>
        <taxon>Malasseziaceae</taxon>
        <taxon>Malassezia</taxon>
    </lineage>
</organism>
<dbReference type="InterPro" id="IPR029058">
    <property type="entry name" value="AB_hydrolase_fold"/>
</dbReference>
<evidence type="ECO:0000313" key="5">
    <source>
        <dbReference type="Proteomes" id="UP001217754"/>
    </source>
</evidence>
<dbReference type="AlphaFoldDB" id="A0AAF0F454"/>
<dbReference type="GeneID" id="85224540"/>
<accession>A0AAF0F454</accession>
<reference evidence="4" key="1">
    <citation type="submission" date="2023-03" db="EMBL/GenBank/DDBJ databases">
        <title>Mating type loci evolution in Malassezia.</title>
        <authorList>
            <person name="Coelho M.A."/>
        </authorList>
    </citation>
    <scope>NUCLEOTIDE SEQUENCE</scope>
    <source>
        <strain evidence="4">CBS 9431</strain>
    </source>
</reference>
<feature type="domain" description="Phospholipase/carboxylesterase/thioesterase" evidence="3">
    <location>
        <begin position="38"/>
        <end position="179"/>
    </location>
</feature>
<dbReference type="Gene3D" id="3.40.50.1820">
    <property type="entry name" value="alpha/beta hydrolase"/>
    <property type="match status" value="1"/>
</dbReference>
<dbReference type="Pfam" id="PF02230">
    <property type="entry name" value="Abhydrolase_2"/>
    <property type="match status" value="1"/>
</dbReference>
<evidence type="ECO:0000256" key="1">
    <source>
        <dbReference type="ARBA" id="ARBA00047591"/>
    </source>
</evidence>
<gene>
    <name evidence="4" type="ORF">MJAP1_000891</name>
</gene>
<keyword evidence="5" id="KW-1185">Reference proteome</keyword>
<dbReference type="SUPFAM" id="SSF53474">
    <property type="entry name" value="alpha/beta-Hydrolases"/>
    <property type="match status" value="1"/>
</dbReference>
<evidence type="ECO:0000256" key="2">
    <source>
        <dbReference type="ARBA" id="ARBA00048461"/>
    </source>
</evidence>
<evidence type="ECO:0000313" key="4">
    <source>
        <dbReference type="EMBL" id="WFD37943.1"/>
    </source>
</evidence>